<dbReference type="SUPFAM" id="SSF49452">
    <property type="entry name" value="Starch-binding domain-like"/>
    <property type="match status" value="1"/>
</dbReference>
<keyword evidence="4" id="KW-1185">Reference proteome</keyword>
<accession>A0A6J2UHP6</accession>
<dbReference type="PANTHER" id="PTHR22958:SF1">
    <property type="entry name" value="GLYCEROPHOSPHOCHOLINE PHOSPHODIESTERASE GPCPD1"/>
    <property type="match status" value="1"/>
</dbReference>
<evidence type="ECO:0000313" key="5">
    <source>
        <dbReference type="RefSeq" id="XP_030386993.1"/>
    </source>
</evidence>
<dbReference type="GO" id="GO:2001070">
    <property type="term" value="F:starch binding"/>
    <property type="evidence" value="ECO:0007669"/>
    <property type="project" value="InterPro"/>
</dbReference>
<dbReference type="SUPFAM" id="SSF51695">
    <property type="entry name" value="PLC-like phosphodiesterases"/>
    <property type="match status" value="1"/>
</dbReference>
<dbReference type="Proteomes" id="UP000504634">
    <property type="component" value="Unplaced"/>
</dbReference>
<evidence type="ECO:0000259" key="3">
    <source>
        <dbReference type="PROSITE" id="PS51704"/>
    </source>
</evidence>
<dbReference type="Gene3D" id="3.20.20.190">
    <property type="entry name" value="Phosphatidylinositol (PI) phosphodiesterase"/>
    <property type="match status" value="1"/>
</dbReference>
<dbReference type="SMART" id="SM01065">
    <property type="entry name" value="CBM_2"/>
    <property type="match status" value="1"/>
</dbReference>
<gene>
    <name evidence="5" type="primary">LOC115633679</name>
</gene>
<sequence>MHRWFFLNELEYCEPKEGDSADDQFSVGDETQAPPVKVPTREWPFCVTVDKPLEGNEKIAVTGNCNELGNWEPNRVVLLEKPNCLCEQQCTCCKFEGLITIPRNIDIEYRYCLVAHDPIRNQSIIRFWEVHMRPRIIRPCQNMLKDCDRFGYQEDGKYRVDRGWATTESIVHFRIFNAPFVWQCQRPRTLYVHLQPMFEAQPPECAESQGDAVHLTTAEQLSRMRGAHENDQSQQVAYTEVAQFGNSCPLQFQPWYGARCGREDLTLYHCAITDLEHTLYRLDLYTFSQKGSGDEPPYHYGYGFVQANQVVGTEGFVKLPVTCASTHRPLIEMSLSYMVIRPMQNYQCDLSITYERYWRRYHLPLDIGHRGAGTSYWIGANLHRENTLFAFKRAIEHNADMVEFDIQLTKDAKVVVYHDHVLRFLLGRCPEYEELMDEHDMLVFPYEKLSRLQLLQMGGSRRSGHIAMPFDAFNYDQLKLARVLRFTGNDGCETSCERMLYEQSPFPLLIDLLRTDFNDNALPERLGFNIEIKWPQKDITKRWEGDGFKPSFDRNFFVDTILDIVLVHGGKRRIMFSCFDPDICTMLRYKQNRYPVLLITQNPECSMQYLDQRVNTMSNAINLAYILEFFGLELHTYSILKQPTLIAVLQDLKLKALAWGAMNVEADVRDRLKQCGVIGVIYDRIDQLDQAGLQMQGINLCLIDSAGLRPYIDAIEVAEWWAKCGYRPPTPGNTRDNSI</sequence>
<evidence type="ECO:0000313" key="4">
    <source>
        <dbReference type="Proteomes" id="UP000504634"/>
    </source>
</evidence>
<evidence type="ECO:0000259" key="2">
    <source>
        <dbReference type="PROSITE" id="PS51166"/>
    </source>
</evidence>
<dbReference type="RefSeq" id="XP_030386993.1">
    <property type="nucleotide sequence ID" value="XM_030531133.1"/>
</dbReference>
<dbReference type="OrthoDB" id="1058301at2759"/>
<dbReference type="InterPro" id="IPR002044">
    <property type="entry name" value="CBM20"/>
</dbReference>
<dbReference type="AlphaFoldDB" id="A0A6J2UHP6"/>
<dbReference type="Pfam" id="PF00686">
    <property type="entry name" value="CBM_20"/>
    <property type="match status" value="1"/>
</dbReference>
<reference evidence="5" key="1">
    <citation type="submission" date="2025-08" db="UniProtKB">
        <authorList>
            <consortium name="RefSeq"/>
        </authorList>
    </citation>
    <scope>IDENTIFICATION</scope>
    <source>
        <strain evidence="5">11010-0011.00</strain>
        <tissue evidence="5">Whole body</tissue>
    </source>
</reference>
<protein>
    <submittedName>
        <fullName evidence="5">Glycerophosphocholine phosphodiesterase GPCPD1</fullName>
    </submittedName>
</protein>
<name>A0A6J2UHP6_DROLE</name>
<dbReference type="InterPro" id="IPR013783">
    <property type="entry name" value="Ig-like_fold"/>
</dbReference>
<dbReference type="GO" id="GO:0047389">
    <property type="term" value="F:glycerophosphocholine phosphodiesterase activity"/>
    <property type="evidence" value="ECO:0007669"/>
    <property type="project" value="TreeGrafter"/>
</dbReference>
<dbReference type="PROSITE" id="PS51704">
    <property type="entry name" value="GP_PDE"/>
    <property type="match status" value="1"/>
</dbReference>
<dbReference type="InterPro" id="IPR017946">
    <property type="entry name" value="PLC-like_Pdiesterase_TIM-brl"/>
</dbReference>
<dbReference type="GeneID" id="115633679"/>
<dbReference type="InterPro" id="IPR013784">
    <property type="entry name" value="Carb-bd-like_fold"/>
</dbReference>
<dbReference type="Pfam" id="PF03009">
    <property type="entry name" value="GDPD"/>
    <property type="match status" value="1"/>
</dbReference>
<dbReference type="GO" id="GO:0046475">
    <property type="term" value="P:glycerophospholipid catabolic process"/>
    <property type="evidence" value="ECO:0007669"/>
    <property type="project" value="TreeGrafter"/>
</dbReference>
<organism evidence="4 5">
    <name type="scientific">Drosophila lebanonensis</name>
    <name type="common">Fruit fly</name>
    <name type="synonym">Scaptodrosophila lebanonensis</name>
    <dbReference type="NCBI Taxonomy" id="7225"/>
    <lineage>
        <taxon>Eukaryota</taxon>
        <taxon>Metazoa</taxon>
        <taxon>Ecdysozoa</taxon>
        <taxon>Arthropoda</taxon>
        <taxon>Hexapoda</taxon>
        <taxon>Insecta</taxon>
        <taxon>Pterygota</taxon>
        <taxon>Neoptera</taxon>
        <taxon>Endopterygota</taxon>
        <taxon>Diptera</taxon>
        <taxon>Brachycera</taxon>
        <taxon>Muscomorpha</taxon>
        <taxon>Ephydroidea</taxon>
        <taxon>Drosophilidae</taxon>
        <taxon>Scaptodrosophila</taxon>
    </lineage>
</organism>
<feature type="domain" description="CBM20" evidence="2">
    <location>
        <begin position="32"/>
        <end position="166"/>
    </location>
</feature>
<keyword evidence="1" id="KW-0378">Hydrolase</keyword>
<proteinExistence type="predicted"/>
<evidence type="ECO:0000256" key="1">
    <source>
        <dbReference type="ARBA" id="ARBA00022801"/>
    </source>
</evidence>
<dbReference type="PROSITE" id="PS50007">
    <property type="entry name" value="PIPLC_X_DOMAIN"/>
    <property type="match status" value="1"/>
</dbReference>
<feature type="domain" description="GP-PDE" evidence="3">
    <location>
        <begin position="364"/>
        <end position="692"/>
    </location>
</feature>
<dbReference type="PANTHER" id="PTHR22958">
    <property type="entry name" value="GLYCEROPHOSPHORYL DIESTER PHOSPHODIESTERASE"/>
    <property type="match status" value="1"/>
</dbReference>
<dbReference type="InterPro" id="IPR030395">
    <property type="entry name" value="GP_PDE_dom"/>
</dbReference>
<dbReference type="Gene3D" id="2.60.40.10">
    <property type="entry name" value="Immunoglobulins"/>
    <property type="match status" value="1"/>
</dbReference>
<dbReference type="PROSITE" id="PS51166">
    <property type="entry name" value="CBM20"/>
    <property type="match status" value="1"/>
</dbReference>
<dbReference type="InterPro" id="IPR051578">
    <property type="entry name" value="GDPD"/>
</dbReference>